<proteinExistence type="predicted"/>
<dbReference type="EMBL" id="PEDL01000002">
    <property type="protein sequence ID" value="PHV71740.1"/>
    <property type="molecule type" value="Genomic_DNA"/>
</dbReference>
<keyword evidence="2" id="KW-1185">Reference proteome</keyword>
<reference evidence="1" key="1">
    <citation type="submission" date="2017-10" db="EMBL/GenBank/DDBJ databases">
        <title>Genome sequence of cellulolytic Lachnospiraceae bacterium XHS1971 isolated from hotspring sediment.</title>
        <authorList>
            <person name="Vasudevan G."/>
            <person name="Joshi A.J."/>
            <person name="Hivarkar S."/>
            <person name="Lanjekar V.B."/>
            <person name="Dhakephalkar P.K."/>
            <person name="Dagar S."/>
        </authorList>
    </citation>
    <scope>NUCLEOTIDE SEQUENCE</scope>
    <source>
        <strain evidence="1">XHS1971</strain>
    </source>
</reference>
<name>A0AC61DFP6_9FIRM</name>
<keyword evidence="1" id="KW-0282">Flagellum</keyword>
<accession>A0AC61DFP6</accession>
<organism evidence="1 2">
    <name type="scientific">Sporanaerobium hydrogeniformans</name>
    <dbReference type="NCBI Taxonomy" id="3072179"/>
    <lineage>
        <taxon>Bacteria</taxon>
        <taxon>Bacillati</taxon>
        <taxon>Bacillota</taxon>
        <taxon>Clostridia</taxon>
        <taxon>Lachnospirales</taxon>
        <taxon>Lachnospiraceae</taxon>
        <taxon>Sporanaerobium</taxon>
    </lineage>
</organism>
<keyword evidence="1" id="KW-0966">Cell projection</keyword>
<sequence>MSLAKGEYNSKQKAAMLLIALGPEKSAKIFKYLKEEDIEQLTLEIASIRAISPKAKEEVLREFYEMCLAQEYIAEGGIGYAKQLLEQALGADKAVEVINKLTVSLQVRPFEFARKTDAAQLVNFIQNEHPQTIALILSYLKPSQAAQIIRSLPSEMQSDTARRIALMDRASPEVISQIEKEFEKRLSTLVSEDYTTIGGIDSIVDIINQVDRGTEKNIMENLEIEDPELAEVIKKRMFVFEDITTLDNKSIQRVLREVDNHQLAIALKGTGQQVKDVIMSNISKRLAAMIEEDLEYMGPKRVKEIEDAQQKIVNIIRKLEDAGEIVISRGAGDEVIV</sequence>
<evidence type="ECO:0000313" key="2">
    <source>
        <dbReference type="Proteomes" id="UP000224460"/>
    </source>
</evidence>
<dbReference type="Proteomes" id="UP000224460">
    <property type="component" value="Unassembled WGS sequence"/>
</dbReference>
<keyword evidence="1" id="KW-0969">Cilium</keyword>
<evidence type="ECO:0000313" key="1">
    <source>
        <dbReference type="EMBL" id="PHV71740.1"/>
    </source>
</evidence>
<gene>
    <name evidence="1" type="ORF">CS063_04055</name>
</gene>
<comment type="caution">
    <text evidence="1">The sequence shown here is derived from an EMBL/GenBank/DDBJ whole genome shotgun (WGS) entry which is preliminary data.</text>
</comment>
<protein>
    <submittedName>
        <fullName evidence="1">Flagellar motor switch protein FliG</fullName>
    </submittedName>
</protein>